<dbReference type="SMART" id="SM00409">
    <property type="entry name" value="IG"/>
    <property type="match status" value="2"/>
</dbReference>
<keyword evidence="3" id="KW-0732">Signal</keyword>
<evidence type="ECO:0000256" key="3">
    <source>
        <dbReference type="SAM" id="SignalP"/>
    </source>
</evidence>
<dbReference type="GeneID" id="115918945"/>
<reference evidence="6" key="1">
    <citation type="submission" date="2015-02" db="EMBL/GenBank/DDBJ databases">
        <title>Genome sequencing for Strongylocentrotus purpuratus.</title>
        <authorList>
            <person name="Murali S."/>
            <person name="Liu Y."/>
            <person name="Vee V."/>
            <person name="English A."/>
            <person name="Wang M."/>
            <person name="Skinner E."/>
            <person name="Han Y."/>
            <person name="Muzny D.M."/>
            <person name="Worley K.C."/>
            <person name="Gibbs R.A."/>
        </authorList>
    </citation>
    <scope>NUCLEOTIDE SEQUENCE</scope>
</reference>
<feature type="compositionally biased region" description="Low complexity" evidence="1">
    <location>
        <begin position="372"/>
        <end position="387"/>
    </location>
</feature>
<accession>A0A7M7PJA7</accession>
<feature type="domain" description="Ig-like" evidence="4">
    <location>
        <begin position="226"/>
        <end position="315"/>
    </location>
</feature>
<evidence type="ECO:0000313" key="5">
    <source>
        <dbReference type="EnsemblMetazoa" id="XP_030851184"/>
    </source>
</evidence>
<keyword evidence="6" id="KW-1185">Reference proteome</keyword>
<dbReference type="InterPro" id="IPR036179">
    <property type="entry name" value="Ig-like_dom_sf"/>
</dbReference>
<dbReference type="Proteomes" id="UP000007110">
    <property type="component" value="Unassembled WGS sequence"/>
</dbReference>
<keyword evidence="2" id="KW-0472">Membrane</keyword>
<dbReference type="CDD" id="cd00096">
    <property type="entry name" value="Ig"/>
    <property type="match status" value="1"/>
</dbReference>
<name>A0A7M7PJA7_STRPU</name>
<sequence length="518" mass="55863">MMILFRSRLEIVVVLMATLLLSTTSAADSFGFIIEPSDTTAVQGTTTTLYCSVNQDATTFMWVRDTVVIGQNLQIVGDADPDRYSVSYSSQSYSLIIEDVRPEDAGTFKCVAFSGGAGLLSRNAKLEVHAPPVQEYPSITSTVTGMIVVGETIEIVCEIEGGNPIPEIELIKGNEIIVVASGRLVYVWVTEQGDEGAMFECRAQHSLWTETRSSFIGPFDLVTELPNIVLAPPTAEITLGSQTSFVCTAAPAPRAVYRWFLNDEELESNVDGSVVIDSTFSATVLHLIGTRDTNGLVRCQVEAPNGQASADSSLTLILTEVSTQAPTGPVASTERVTQAPNTRVPSLPTEAPRETDAPSTKATTIAPQETNTPRPSSTTLPRTTLRRQAITDEPLPSTQGLTDSMTTGETPSDGMVRGASSFDTIFVASVSTIASLIGVIFVAAMGAVCYVTTKRRRERRANMQSGGNTNGDVFFRSRYIGIVRSWFSPVHQDTRKTLTSFEGPTPDQSPYNTITSRR</sequence>
<dbReference type="AlphaFoldDB" id="A0A7M7PJA7"/>
<feature type="region of interest" description="Disordered" evidence="1">
    <location>
        <begin position="497"/>
        <end position="518"/>
    </location>
</feature>
<protein>
    <recommendedName>
        <fullName evidence="4">Ig-like domain-containing protein</fullName>
    </recommendedName>
</protein>
<evidence type="ECO:0000256" key="1">
    <source>
        <dbReference type="SAM" id="MobiDB-lite"/>
    </source>
</evidence>
<dbReference type="KEGG" id="spu:115918945"/>
<dbReference type="InterPro" id="IPR007110">
    <property type="entry name" value="Ig-like_dom"/>
</dbReference>
<feature type="signal peptide" evidence="3">
    <location>
        <begin position="1"/>
        <end position="26"/>
    </location>
</feature>
<dbReference type="FunCoup" id="A0A7M7PJA7">
    <property type="interactions" value="791"/>
</dbReference>
<feature type="domain" description="Ig-like" evidence="4">
    <location>
        <begin position="131"/>
        <end position="217"/>
    </location>
</feature>
<feature type="compositionally biased region" description="Polar residues" evidence="1">
    <location>
        <begin position="396"/>
        <end position="410"/>
    </location>
</feature>
<dbReference type="PANTHER" id="PTHR45889">
    <property type="entry name" value="IG-LIKE DOMAIN-CONTAINING PROTEIN"/>
    <property type="match status" value="1"/>
</dbReference>
<feature type="region of interest" description="Disordered" evidence="1">
    <location>
        <begin position="324"/>
        <end position="410"/>
    </location>
</feature>
<organism evidence="5 6">
    <name type="scientific">Strongylocentrotus purpuratus</name>
    <name type="common">Purple sea urchin</name>
    <dbReference type="NCBI Taxonomy" id="7668"/>
    <lineage>
        <taxon>Eukaryota</taxon>
        <taxon>Metazoa</taxon>
        <taxon>Echinodermata</taxon>
        <taxon>Eleutherozoa</taxon>
        <taxon>Echinozoa</taxon>
        <taxon>Echinoidea</taxon>
        <taxon>Euechinoidea</taxon>
        <taxon>Echinacea</taxon>
        <taxon>Camarodonta</taxon>
        <taxon>Echinidea</taxon>
        <taxon>Strongylocentrotidae</taxon>
        <taxon>Strongylocentrotus</taxon>
    </lineage>
</organism>
<dbReference type="SUPFAM" id="SSF48726">
    <property type="entry name" value="Immunoglobulin"/>
    <property type="match status" value="3"/>
</dbReference>
<dbReference type="InterPro" id="IPR003598">
    <property type="entry name" value="Ig_sub2"/>
</dbReference>
<evidence type="ECO:0000256" key="2">
    <source>
        <dbReference type="SAM" id="Phobius"/>
    </source>
</evidence>
<dbReference type="PANTHER" id="PTHR45889:SF8">
    <property type="entry name" value="IG-LIKE DOMAIN-CONTAINING PROTEIN"/>
    <property type="match status" value="1"/>
</dbReference>
<dbReference type="OrthoDB" id="6430706at2759"/>
<feature type="chain" id="PRO_5029647785" description="Ig-like domain-containing protein" evidence="3">
    <location>
        <begin position="27"/>
        <end position="518"/>
    </location>
</feature>
<dbReference type="EnsemblMetazoa" id="XM_030995324">
    <property type="protein sequence ID" value="XP_030851184"/>
    <property type="gene ID" value="LOC115918945"/>
</dbReference>
<dbReference type="InterPro" id="IPR013098">
    <property type="entry name" value="Ig_I-set"/>
</dbReference>
<dbReference type="PROSITE" id="PS50835">
    <property type="entry name" value="IG_LIKE"/>
    <property type="match status" value="3"/>
</dbReference>
<feature type="compositionally biased region" description="Polar residues" evidence="1">
    <location>
        <begin position="357"/>
        <end position="371"/>
    </location>
</feature>
<evidence type="ECO:0000313" key="6">
    <source>
        <dbReference type="Proteomes" id="UP000007110"/>
    </source>
</evidence>
<feature type="compositionally biased region" description="Polar residues" evidence="1">
    <location>
        <begin position="334"/>
        <end position="344"/>
    </location>
</feature>
<keyword evidence="2" id="KW-0812">Transmembrane</keyword>
<dbReference type="Gene3D" id="2.60.40.10">
    <property type="entry name" value="Immunoglobulins"/>
    <property type="match status" value="2"/>
</dbReference>
<dbReference type="InParanoid" id="A0A7M7PJA7"/>
<dbReference type="InterPro" id="IPR003599">
    <property type="entry name" value="Ig_sub"/>
</dbReference>
<reference evidence="5" key="2">
    <citation type="submission" date="2021-01" db="UniProtKB">
        <authorList>
            <consortium name="EnsemblMetazoa"/>
        </authorList>
    </citation>
    <scope>IDENTIFICATION</scope>
</reference>
<keyword evidence="2" id="KW-1133">Transmembrane helix</keyword>
<dbReference type="Pfam" id="PF07679">
    <property type="entry name" value="I-set"/>
    <property type="match status" value="1"/>
</dbReference>
<dbReference type="RefSeq" id="XP_030851184.1">
    <property type="nucleotide sequence ID" value="XM_030995324.1"/>
</dbReference>
<evidence type="ECO:0000259" key="4">
    <source>
        <dbReference type="PROSITE" id="PS50835"/>
    </source>
</evidence>
<proteinExistence type="predicted"/>
<feature type="transmembrane region" description="Helical" evidence="2">
    <location>
        <begin position="425"/>
        <end position="451"/>
    </location>
</feature>
<dbReference type="SMART" id="SM00408">
    <property type="entry name" value="IGc2"/>
    <property type="match status" value="3"/>
</dbReference>
<dbReference type="InterPro" id="IPR013783">
    <property type="entry name" value="Ig-like_fold"/>
</dbReference>
<feature type="domain" description="Ig-like" evidence="4">
    <location>
        <begin position="30"/>
        <end position="127"/>
    </location>
</feature>